<protein>
    <submittedName>
        <fullName evidence="2">Uncharacterized protein</fullName>
    </submittedName>
</protein>
<evidence type="ECO:0000256" key="1">
    <source>
        <dbReference type="SAM" id="MobiDB-lite"/>
    </source>
</evidence>
<dbReference type="AlphaFoldDB" id="A0A0C9TTL4"/>
<organism evidence="2 3">
    <name type="scientific">Sphaerobolus stellatus (strain SS14)</name>
    <dbReference type="NCBI Taxonomy" id="990650"/>
    <lineage>
        <taxon>Eukaryota</taxon>
        <taxon>Fungi</taxon>
        <taxon>Dikarya</taxon>
        <taxon>Basidiomycota</taxon>
        <taxon>Agaricomycotina</taxon>
        <taxon>Agaricomycetes</taxon>
        <taxon>Phallomycetidae</taxon>
        <taxon>Geastrales</taxon>
        <taxon>Sphaerobolaceae</taxon>
        <taxon>Sphaerobolus</taxon>
    </lineage>
</organism>
<gene>
    <name evidence="2" type="ORF">M422DRAFT_273844</name>
</gene>
<name>A0A0C9TTL4_SPHS4</name>
<dbReference type="Proteomes" id="UP000054279">
    <property type="component" value="Unassembled WGS sequence"/>
</dbReference>
<sequence>MSDEYHDSGNYKGSLVQESIKDSVTNQPPTGDTTSEGGYGGDVFSRQSQRGTDPLANPPRSDPRSQNNIPGGPEGRTGDHGLDGKIYPQATEFKSKDHTGYQNQYDKSGSNYEDRRGEGYLSSAAGRVDSSEING</sequence>
<feature type="region of interest" description="Disordered" evidence="1">
    <location>
        <begin position="1"/>
        <end position="135"/>
    </location>
</feature>
<accession>A0A0C9TTL4</accession>
<feature type="compositionally biased region" description="Polar residues" evidence="1">
    <location>
        <begin position="22"/>
        <end position="36"/>
    </location>
</feature>
<dbReference type="OrthoDB" id="3250036at2759"/>
<reference evidence="2 3" key="1">
    <citation type="submission" date="2014-06" db="EMBL/GenBank/DDBJ databases">
        <title>Evolutionary Origins and Diversification of the Mycorrhizal Mutualists.</title>
        <authorList>
            <consortium name="DOE Joint Genome Institute"/>
            <consortium name="Mycorrhizal Genomics Consortium"/>
            <person name="Kohler A."/>
            <person name="Kuo A."/>
            <person name="Nagy L.G."/>
            <person name="Floudas D."/>
            <person name="Copeland A."/>
            <person name="Barry K.W."/>
            <person name="Cichocki N."/>
            <person name="Veneault-Fourrey C."/>
            <person name="LaButti K."/>
            <person name="Lindquist E.A."/>
            <person name="Lipzen A."/>
            <person name="Lundell T."/>
            <person name="Morin E."/>
            <person name="Murat C."/>
            <person name="Riley R."/>
            <person name="Ohm R."/>
            <person name="Sun H."/>
            <person name="Tunlid A."/>
            <person name="Henrissat B."/>
            <person name="Grigoriev I.V."/>
            <person name="Hibbett D.S."/>
            <person name="Martin F."/>
        </authorList>
    </citation>
    <scope>NUCLEOTIDE SEQUENCE [LARGE SCALE GENOMIC DNA]</scope>
    <source>
        <strain evidence="2 3">SS14</strain>
    </source>
</reference>
<dbReference type="HOGENOM" id="CLU_1887089_0_0_1"/>
<evidence type="ECO:0000313" key="3">
    <source>
        <dbReference type="Proteomes" id="UP000054279"/>
    </source>
</evidence>
<keyword evidence="3" id="KW-1185">Reference proteome</keyword>
<feature type="compositionally biased region" description="Polar residues" evidence="1">
    <location>
        <begin position="100"/>
        <end position="111"/>
    </location>
</feature>
<evidence type="ECO:0000313" key="2">
    <source>
        <dbReference type="EMBL" id="KIJ25209.1"/>
    </source>
</evidence>
<proteinExistence type="predicted"/>
<dbReference type="EMBL" id="KN837427">
    <property type="protein sequence ID" value="KIJ25209.1"/>
    <property type="molecule type" value="Genomic_DNA"/>
</dbReference>